<dbReference type="KEGG" id="sted:SPTER_39000"/>
<dbReference type="InterPro" id="IPR038071">
    <property type="entry name" value="UROD/MetE-like_sf"/>
</dbReference>
<dbReference type="Gene3D" id="3.20.20.210">
    <property type="match status" value="1"/>
</dbReference>
<evidence type="ECO:0000313" key="2">
    <source>
        <dbReference type="EMBL" id="QDR82472.1"/>
    </source>
</evidence>
<organism evidence="2 3">
    <name type="scientific">Sporomusa termitida</name>
    <dbReference type="NCBI Taxonomy" id="2377"/>
    <lineage>
        <taxon>Bacteria</taxon>
        <taxon>Bacillati</taxon>
        <taxon>Bacillota</taxon>
        <taxon>Negativicutes</taxon>
        <taxon>Selenomonadales</taxon>
        <taxon>Sporomusaceae</taxon>
        <taxon>Sporomusa</taxon>
    </lineage>
</organism>
<dbReference type="SUPFAM" id="SSF51726">
    <property type="entry name" value="UROD/MetE-like"/>
    <property type="match status" value="1"/>
</dbReference>
<dbReference type="PANTHER" id="PTHR47099">
    <property type="entry name" value="METHYLCOBAMIDE:COM METHYLTRANSFERASE MTBA"/>
    <property type="match status" value="1"/>
</dbReference>
<evidence type="ECO:0000313" key="3">
    <source>
        <dbReference type="Proteomes" id="UP000320776"/>
    </source>
</evidence>
<dbReference type="AlphaFoldDB" id="A0A517DYP3"/>
<dbReference type="InterPro" id="IPR000257">
    <property type="entry name" value="Uroporphyrinogen_deCOase"/>
</dbReference>
<dbReference type="Proteomes" id="UP000320776">
    <property type="component" value="Chromosome"/>
</dbReference>
<name>A0A517DYP3_9FIRM</name>
<keyword evidence="2" id="KW-0456">Lyase</keyword>
<gene>
    <name evidence="2" type="primary">hemE_11</name>
    <name evidence="2" type="ORF">SPTER_39000</name>
</gene>
<dbReference type="GO" id="GO:0006779">
    <property type="term" value="P:porphyrin-containing compound biosynthetic process"/>
    <property type="evidence" value="ECO:0007669"/>
    <property type="project" value="InterPro"/>
</dbReference>
<dbReference type="EMBL" id="CP036259">
    <property type="protein sequence ID" value="QDR82472.1"/>
    <property type="molecule type" value="Genomic_DNA"/>
</dbReference>
<dbReference type="EC" id="4.1.1.37" evidence="2"/>
<feature type="domain" description="Uroporphyrinogen decarboxylase (URO-D)" evidence="1">
    <location>
        <begin position="3"/>
        <end position="331"/>
    </location>
</feature>
<accession>A0A517DYP3</accession>
<sequence length="336" mass="36353">MSPRERVLAVFNRKPCDRVPVINPTSLATLESMRLANAYFPNAHLQGDAMAALAAVGHDTLGFDSVTPYFSVHAEAAALGCCMDWGKPDSLPRVLESPGGEPDDFVLPPNFLDRKPVKTVLQAIKALKKKYGAKVAVIGKVIGPWTLAYHLYGTADFLLSVVLEPEKVHRYLRNLAKVPLLFAQAQFEAGADILTWADHVTADLISAKSYEEFLLPVHQHCNKQLVKAGPVILHVCGPVIDRLDLFCQAGFEAFHLDSRNDASVAAGIAGERLILAGNINNPATLLGGTAADIKEAVHYALDGGIQLIAPECALPCRVANRNLMEIVRAAHCWKAV</sequence>
<dbReference type="PANTHER" id="PTHR47099:SF1">
    <property type="entry name" value="METHYLCOBAMIDE:COM METHYLTRANSFERASE MTBA"/>
    <property type="match status" value="1"/>
</dbReference>
<reference evidence="2 3" key="1">
    <citation type="submission" date="2019-02" db="EMBL/GenBank/DDBJ databases">
        <title>Closed genome of Sporomusa termitida DSM 4440.</title>
        <authorList>
            <person name="Poehlein A."/>
            <person name="Daniel R."/>
        </authorList>
    </citation>
    <scope>NUCLEOTIDE SEQUENCE [LARGE SCALE GENOMIC DNA]</scope>
    <source>
        <strain evidence="2 3">DSM 4440</strain>
    </source>
</reference>
<keyword evidence="3" id="KW-1185">Reference proteome</keyword>
<proteinExistence type="predicted"/>
<dbReference type="OrthoDB" id="8452307at2"/>
<protein>
    <submittedName>
        <fullName evidence="2">Uroporphyrinogen decarboxylase</fullName>
        <ecNumber evidence="2">4.1.1.37</ecNumber>
    </submittedName>
</protein>
<dbReference type="Pfam" id="PF01208">
    <property type="entry name" value="URO-D"/>
    <property type="match status" value="1"/>
</dbReference>
<dbReference type="InterPro" id="IPR052024">
    <property type="entry name" value="Methanogen_methyltrans"/>
</dbReference>
<evidence type="ECO:0000259" key="1">
    <source>
        <dbReference type="Pfam" id="PF01208"/>
    </source>
</evidence>
<dbReference type="GO" id="GO:0004853">
    <property type="term" value="F:uroporphyrinogen decarboxylase activity"/>
    <property type="evidence" value="ECO:0007669"/>
    <property type="project" value="UniProtKB-EC"/>
</dbReference>